<sequence>MESKMQTLLSTILVVYTLCATILVKPGLAQLPTIPVFSTPGSPIDLAKCWSSLLSIQGCEIEIFKSALTGKFENVGSTCCKAFTAIDAKCWPKMFPLNPFFPPLLKDGCSRIKAAAPSLATSKLSIIPGFSLPGSPVDITKCWSSLSSVEGCVAEIFKSVFTGKFGTVGPMCCKAFSDIDSKCWPHMFPLNPFFPPLLKDSCSRIKAVAPTHK</sequence>
<keyword evidence="1" id="KW-0732">Signal</keyword>
<dbReference type="InterPro" id="IPR008502">
    <property type="entry name" value="Prolamin-like"/>
</dbReference>
<evidence type="ECO:0000313" key="3">
    <source>
        <dbReference type="Proteomes" id="UP000694864"/>
    </source>
</evidence>
<gene>
    <name evidence="4" type="primary">LOC104725910</name>
</gene>
<dbReference type="Pfam" id="PF05617">
    <property type="entry name" value="Prolamin_like"/>
    <property type="match status" value="2"/>
</dbReference>
<reference evidence="4" key="2">
    <citation type="submission" date="2025-08" db="UniProtKB">
        <authorList>
            <consortium name="RefSeq"/>
        </authorList>
    </citation>
    <scope>IDENTIFICATION</scope>
    <source>
        <tissue evidence="4">Leaf</tissue>
    </source>
</reference>
<protein>
    <submittedName>
        <fullName evidence="4">Uncharacterized protein LOC104725910</fullName>
    </submittedName>
</protein>
<dbReference type="PANTHER" id="PTHR31181:SF53">
    <property type="entry name" value="EGG CELL-SECRETED-LIKE PROTEIN-RELATED"/>
    <property type="match status" value="1"/>
</dbReference>
<organism evidence="3 4">
    <name type="scientific">Camelina sativa</name>
    <name type="common">False flax</name>
    <name type="synonym">Myagrum sativum</name>
    <dbReference type="NCBI Taxonomy" id="90675"/>
    <lineage>
        <taxon>Eukaryota</taxon>
        <taxon>Viridiplantae</taxon>
        <taxon>Streptophyta</taxon>
        <taxon>Embryophyta</taxon>
        <taxon>Tracheophyta</taxon>
        <taxon>Spermatophyta</taxon>
        <taxon>Magnoliopsida</taxon>
        <taxon>eudicotyledons</taxon>
        <taxon>Gunneridae</taxon>
        <taxon>Pentapetalae</taxon>
        <taxon>rosids</taxon>
        <taxon>malvids</taxon>
        <taxon>Brassicales</taxon>
        <taxon>Brassicaceae</taxon>
        <taxon>Camelineae</taxon>
        <taxon>Camelina</taxon>
    </lineage>
</organism>
<keyword evidence="3" id="KW-1185">Reference proteome</keyword>
<evidence type="ECO:0000313" key="4">
    <source>
        <dbReference type="RefSeq" id="XP_010442964.1"/>
    </source>
</evidence>
<evidence type="ECO:0000256" key="1">
    <source>
        <dbReference type="ARBA" id="ARBA00022729"/>
    </source>
</evidence>
<reference evidence="3" key="1">
    <citation type="journal article" date="2014" name="Nat. Commun.">
        <title>The emerging biofuel crop Camelina sativa retains a highly undifferentiated hexaploid genome structure.</title>
        <authorList>
            <person name="Kagale S."/>
            <person name="Koh C."/>
            <person name="Nixon J."/>
            <person name="Bollina V."/>
            <person name="Clarke W.E."/>
            <person name="Tuteja R."/>
            <person name="Spillane C."/>
            <person name="Robinson S.J."/>
            <person name="Links M.G."/>
            <person name="Clarke C."/>
            <person name="Higgins E.E."/>
            <person name="Huebert T."/>
            <person name="Sharpe A.G."/>
            <person name="Parkin I.A."/>
        </authorList>
    </citation>
    <scope>NUCLEOTIDE SEQUENCE [LARGE SCALE GENOMIC DNA]</scope>
    <source>
        <strain evidence="3">cv. DH55</strain>
    </source>
</reference>
<dbReference type="PANTHER" id="PTHR31181">
    <property type="entry name" value="EGG CELL-SECRETED PROTEIN 1.4"/>
    <property type="match status" value="1"/>
</dbReference>
<proteinExistence type="predicted"/>
<feature type="domain" description="Prolamin-like" evidence="2">
    <location>
        <begin position="48"/>
        <end position="110"/>
    </location>
</feature>
<dbReference type="RefSeq" id="XP_010442964.1">
    <property type="nucleotide sequence ID" value="XM_010444662.2"/>
</dbReference>
<feature type="domain" description="Prolamin-like" evidence="2">
    <location>
        <begin position="141"/>
        <end position="203"/>
    </location>
</feature>
<dbReference type="Proteomes" id="UP000694864">
    <property type="component" value="Chromosome 11"/>
</dbReference>
<name>A0ABM0ULM3_CAMSA</name>
<evidence type="ECO:0000259" key="2">
    <source>
        <dbReference type="Pfam" id="PF05617"/>
    </source>
</evidence>
<accession>A0ABM0ULM3</accession>
<dbReference type="GeneID" id="104725910"/>